<keyword evidence="3" id="KW-1185">Reference proteome</keyword>
<dbReference type="EMBL" id="CAIJEO010000002">
    <property type="protein sequence ID" value="CAD0087199.1"/>
    <property type="molecule type" value="Genomic_DNA"/>
</dbReference>
<dbReference type="AlphaFoldDB" id="A0A9N8P9Z1"/>
<dbReference type="Proteomes" id="UP000714618">
    <property type="component" value="Unassembled WGS sequence"/>
</dbReference>
<sequence length="38" mass="4368">MSEHINVPKEDDDKINRTLRENLPDNINEAYSLSSATH</sequence>
<proteinExistence type="predicted"/>
<organism evidence="2 3">
    <name type="scientific">Aureobasidium mustum</name>
    <dbReference type="NCBI Taxonomy" id="2773714"/>
    <lineage>
        <taxon>Eukaryota</taxon>
        <taxon>Fungi</taxon>
        <taxon>Dikarya</taxon>
        <taxon>Ascomycota</taxon>
        <taxon>Pezizomycotina</taxon>
        <taxon>Dothideomycetes</taxon>
        <taxon>Dothideomycetidae</taxon>
        <taxon>Dothideales</taxon>
        <taxon>Saccotheciaceae</taxon>
        <taxon>Aureobasidium</taxon>
    </lineage>
</organism>
<gene>
    <name evidence="2" type="ORF">AWRI4233_LOCUS1266</name>
</gene>
<protein>
    <submittedName>
        <fullName evidence="2">Uncharacterized protein</fullName>
    </submittedName>
</protein>
<evidence type="ECO:0000256" key="1">
    <source>
        <dbReference type="SAM" id="MobiDB-lite"/>
    </source>
</evidence>
<accession>A0A9N8P9Z1</accession>
<feature type="region of interest" description="Disordered" evidence="1">
    <location>
        <begin position="1"/>
        <end position="21"/>
    </location>
</feature>
<name>A0A9N8P9Z1_9PEZI</name>
<dbReference type="OrthoDB" id="3880731at2759"/>
<evidence type="ECO:0000313" key="3">
    <source>
        <dbReference type="Proteomes" id="UP000714618"/>
    </source>
</evidence>
<evidence type="ECO:0000313" key="2">
    <source>
        <dbReference type="EMBL" id="CAD0087199.1"/>
    </source>
</evidence>
<reference evidence="2" key="1">
    <citation type="submission" date="2020-06" db="EMBL/GenBank/DDBJ databases">
        <authorList>
            <person name="Onetto C."/>
        </authorList>
    </citation>
    <scope>NUCLEOTIDE SEQUENCE</scope>
</reference>
<comment type="caution">
    <text evidence="2">The sequence shown here is derived from an EMBL/GenBank/DDBJ whole genome shotgun (WGS) entry which is preliminary data.</text>
</comment>